<dbReference type="PROSITE" id="PS00107">
    <property type="entry name" value="PROTEIN_KINASE_ATP"/>
    <property type="match status" value="1"/>
</dbReference>
<evidence type="ECO:0000256" key="16">
    <source>
        <dbReference type="PROSITE-ProRule" id="PRU10141"/>
    </source>
</evidence>
<evidence type="ECO:0000256" key="12">
    <source>
        <dbReference type="ARBA" id="ARBA00022840"/>
    </source>
</evidence>
<dbReference type="Proteomes" id="UP000654075">
    <property type="component" value="Unassembled WGS sequence"/>
</dbReference>
<evidence type="ECO:0000256" key="3">
    <source>
        <dbReference type="ARBA" id="ARBA00011245"/>
    </source>
</evidence>
<name>A0A813G130_POLGL</name>
<evidence type="ECO:0000313" key="20">
    <source>
        <dbReference type="EMBL" id="CAE8616369.1"/>
    </source>
</evidence>
<dbReference type="SUPFAM" id="SSF47473">
    <property type="entry name" value="EF-hand"/>
    <property type="match status" value="1"/>
</dbReference>
<dbReference type="EC" id="2.7.11.1" evidence="4"/>
<evidence type="ECO:0000256" key="15">
    <source>
        <dbReference type="ARBA" id="ARBA00048679"/>
    </source>
</evidence>
<dbReference type="GO" id="GO:0004674">
    <property type="term" value="F:protein serine/threonine kinase activity"/>
    <property type="evidence" value="ECO:0007669"/>
    <property type="project" value="UniProtKB-KW"/>
</dbReference>
<dbReference type="AlphaFoldDB" id="A0A813G130"/>
<feature type="binding site" evidence="16">
    <location>
        <position position="124"/>
    </location>
    <ligand>
        <name>ATP</name>
        <dbReference type="ChEBI" id="CHEBI:30616"/>
    </ligand>
</feature>
<dbReference type="GO" id="GO:0005509">
    <property type="term" value="F:calcium ion binding"/>
    <property type="evidence" value="ECO:0007669"/>
    <property type="project" value="InterPro"/>
</dbReference>
<evidence type="ECO:0000256" key="11">
    <source>
        <dbReference type="ARBA" id="ARBA00022837"/>
    </source>
</evidence>
<keyword evidence="10" id="KW-0418">Kinase</keyword>
<dbReference type="Pfam" id="PF13202">
    <property type="entry name" value="EF-hand_5"/>
    <property type="match status" value="1"/>
</dbReference>
<dbReference type="Gene3D" id="1.10.510.10">
    <property type="entry name" value="Transferase(Phosphotransferase) domain 1"/>
    <property type="match status" value="1"/>
</dbReference>
<feature type="domain" description="EF-hand" evidence="19">
    <location>
        <begin position="396"/>
        <end position="431"/>
    </location>
</feature>
<dbReference type="FunFam" id="3.30.200.20:FF:000315">
    <property type="entry name" value="Calcium-dependent protein kinase 3"/>
    <property type="match status" value="1"/>
</dbReference>
<evidence type="ECO:0000256" key="1">
    <source>
        <dbReference type="ARBA" id="ARBA00001946"/>
    </source>
</evidence>
<feature type="region of interest" description="Disordered" evidence="17">
    <location>
        <begin position="550"/>
        <end position="570"/>
    </location>
</feature>
<dbReference type="SMART" id="SM00054">
    <property type="entry name" value="EFh"/>
    <property type="match status" value="3"/>
</dbReference>
<feature type="domain" description="EF-hand" evidence="19">
    <location>
        <begin position="472"/>
        <end position="507"/>
    </location>
</feature>
<comment type="catalytic activity">
    <reaction evidence="14">
        <text>L-threonyl-[protein] + ATP = O-phospho-L-threonyl-[protein] + ADP + H(+)</text>
        <dbReference type="Rhea" id="RHEA:46608"/>
        <dbReference type="Rhea" id="RHEA-COMP:11060"/>
        <dbReference type="Rhea" id="RHEA-COMP:11605"/>
        <dbReference type="ChEBI" id="CHEBI:15378"/>
        <dbReference type="ChEBI" id="CHEBI:30013"/>
        <dbReference type="ChEBI" id="CHEBI:30616"/>
        <dbReference type="ChEBI" id="CHEBI:61977"/>
        <dbReference type="ChEBI" id="CHEBI:456216"/>
        <dbReference type="EC" id="2.7.11.1"/>
    </reaction>
</comment>
<evidence type="ECO:0000256" key="8">
    <source>
        <dbReference type="ARBA" id="ARBA00022737"/>
    </source>
</evidence>
<dbReference type="Gene3D" id="3.30.200.20">
    <property type="entry name" value="Phosphorylase Kinase, domain 1"/>
    <property type="match status" value="1"/>
</dbReference>
<keyword evidence="5" id="KW-0723">Serine/threonine-protein kinase</keyword>
<evidence type="ECO:0000313" key="21">
    <source>
        <dbReference type="Proteomes" id="UP000654075"/>
    </source>
</evidence>
<dbReference type="Pfam" id="PF13499">
    <property type="entry name" value="EF-hand_7"/>
    <property type="match status" value="1"/>
</dbReference>
<evidence type="ECO:0000256" key="13">
    <source>
        <dbReference type="ARBA" id="ARBA00024334"/>
    </source>
</evidence>
<protein>
    <recommendedName>
        <fullName evidence="4">non-specific serine/threonine protein kinase</fullName>
        <ecNumber evidence="4">2.7.11.1</ecNumber>
    </recommendedName>
</protein>
<dbReference type="FunFam" id="1.10.510.10:FF:000571">
    <property type="entry name" value="Maternal embryonic leucine zipper kinase"/>
    <property type="match status" value="1"/>
</dbReference>
<dbReference type="GO" id="GO:0043226">
    <property type="term" value="C:organelle"/>
    <property type="evidence" value="ECO:0007669"/>
    <property type="project" value="UniProtKB-ARBA"/>
</dbReference>
<reference evidence="20" key="1">
    <citation type="submission" date="2021-02" db="EMBL/GenBank/DDBJ databases">
        <authorList>
            <person name="Dougan E. K."/>
            <person name="Rhodes N."/>
            <person name="Thang M."/>
            <person name="Chan C."/>
        </authorList>
    </citation>
    <scope>NUCLEOTIDE SEQUENCE</scope>
</reference>
<keyword evidence="9 16" id="KW-0547">Nucleotide-binding</keyword>
<evidence type="ECO:0000256" key="10">
    <source>
        <dbReference type="ARBA" id="ARBA00022777"/>
    </source>
</evidence>
<evidence type="ECO:0000259" key="19">
    <source>
        <dbReference type="PROSITE" id="PS50222"/>
    </source>
</evidence>
<keyword evidence="7" id="KW-0479">Metal-binding</keyword>
<dbReference type="InterPro" id="IPR018247">
    <property type="entry name" value="EF_Hand_1_Ca_BS"/>
</dbReference>
<evidence type="ECO:0000256" key="17">
    <source>
        <dbReference type="SAM" id="MobiDB-lite"/>
    </source>
</evidence>
<dbReference type="PROSITE" id="PS00018">
    <property type="entry name" value="EF_HAND_1"/>
    <property type="match status" value="2"/>
</dbReference>
<feature type="compositionally biased region" description="Low complexity" evidence="17">
    <location>
        <begin position="30"/>
        <end position="45"/>
    </location>
</feature>
<evidence type="ECO:0000256" key="5">
    <source>
        <dbReference type="ARBA" id="ARBA00022527"/>
    </source>
</evidence>
<dbReference type="PROSITE" id="PS50011">
    <property type="entry name" value="PROTEIN_KINASE_DOM"/>
    <property type="match status" value="1"/>
</dbReference>
<dbReference type="InterPro" id="IPR011009">
    <property type="entry name" value="Kinase-like_dom_sf"/>
</dbReference>
<evidence type="ECO:0000256" key="7">
    <source>
        <dbReference type="ARBA" id="ARBA00022723"/>
    </source>
</evidence>
<comment type="cofactor">
    <cofactor evidence="1">
        <name>Mg(2+)</name>
        <dbReference type="ChEBI" id="CHEBI:18420"/>
    </cofactor>
</comment>
<organism evidence="20 21">
    <name type="scientific">Polarella glacialis</name>
    <name type="common">Dinoflagellate</name>
    <dbReference type="NCBI Taxonomy" id="89957"/>
    <lineage>
        <taxon>Eukaryota</taxon>
        <taxon>Sar</taxon>
        <taxon>Alveolata</taxon>
        <taxon>Dinophyceae</taxon>
        <taxon>Suessiales</taxon>
        <taxon>Suessiaceae</taxon>
        <taxon>Polarella</taxon>
    </lineage>
</organism>
<evidence type="ECO:0000256" key="9">
    <source>
        <dbReference type="ARBA" id="ARBA00022741"/>
    </source>
</evidence>
<evidence type="ECO:0000256" key="6">
    <source>
        <dbReference type="ARBA" id="ARBA00022679"/>
    </source>
</evidence>
<gene>
    <name evidence="20" type="ORF">PGLA1383_LOCUS34065</name>
</gene>
<dbReference type="InterPro" id="IPR008271">
    <property type="entry name" value="Ser/Thr_kinase_AS"/>
</dbReference>
<evidence type="ECO:0000256" key="14">
    <source>
        <dbReference type="ARBA" id="ARBA00047899"/>
    </source>
</evidence>
<feature type="domain" description="EF-hand" evidence="19">
    <location>
        <begin position="436"/>
        <end position="471"/>
    </location>
</feature>
<dbReference type="FunFam" id="1.10.238.10:FF:000178">
    <property type="entry name" value="Calmodulin-2 A"/>
    <property type="match status" value="1"/>
</dbReference>
<comment type="subunit">
    <text evidence="3">Monomer.</text>
</comment>
<dbReference type="CDD" id="cd05117">
    <property type="entry name" value="STKc_CAMK"/>
    <property type="match status" value="1"/>
</dbReference>
<dbReference type="InterPro" id="IPR017441">
    <property type="entry name" value="Protein_kinase_ATP_BS"/>
</dbReference>
<evidence type="ECO:0000256" key="2">
    <source>
        <dbReference type="ARBA" id="ARBA00005253"/>
    </source>
</evidence>
<keyword evidence="21" id="KW-1185">Reference proteome</keyword>
<dbReference type="SMART" id="SM00220">
    <property type="entry name" value="S_TKc"/>
    <property type="match status" value="1"/>
</dbReference>
<dbReference type="Pfam" id="PF00069">
    <property type="entry name" value="Pkinase"/>
    <property type="match status" value="1"/>
</dbReference>
<dbReference type="EMBL" id="CAJNNV010025859">
    <property type="protein sequence ID" value="CAE8616369.1"/>
    <property type="molecule type" value="Genomic_DNA"/>
</dbReference>
<comment type="caution">
    <text evidence="20">The sequence shown here is derived from an EMBL/GenBank/DDBJ whole genome shotgun (WGS) entry which is preliminary data.</text>
</comment>
<evidence type="ECO:0000256" key="4">
    <source>
        <dbReference type="ARBA" id="ARBA00012513"/>
    </source>
</evidence>
<dbReference type="CDD" id="cd00051">
    <property type="entry name" value="EFh"/>
    <property type="match status" value="2"/>
</dbReference>
<comment type="similarity">
    <text evidence="13">Belongs to the protein kinase superfamily. Ser/Thr protein kinase family. CDPK subfamily.</text>
</comment>
<sequence length="609" mass="67202">MAVMEHSPSVGPNLEQRLPAREDSTSHGGLSLSSDSVEETSASSATSSLSLSALMRRARGNSKAMTGAQQRVCFDTRSLMSERVDAEISKRYDIDKREIGVGGYGKVFIAKDRMFKDRRVAIKKVVKMDEENSATILKEVNVMKELDHPSICRLFETYDQGRKMFFVLEYCEGGDLFDRFADCGRLSELEVASIVKQVASALWFAHSRGIAHRDLKLENICFCSQDPKSTQVKVIDWGLAGYFKQGRMKSNVGTSTYTAPEVLDPIDGEAEGYTCACDLWSLGVVAYVALSGKQPFWGGHKQMIHNMRSKIYPMTGPIWDPVSLDAKDLIGQMLQPDVQARVTAASALGHPWLKFQEAEPNLQVVAQVLSNLEQFSRAPDFYSLCVASVARQLDHGSLDGIREVFTLLDKNCDGALDLSEVKDGFALAFRDASEAVSEAEVQEIFDNLDLDGTGRITYTEFCAAGLGEASYTEENVLWAAFKTFDIHDDGRISRQELQQVLFNADVKKVWTTGVCEEVAQEVMAQFGGGNDSINFQEWLALMRQSAVKHEESSPKRFREMPGESSSYSLQSNSGGDLAVMIQPRQRSASDGFTCCGAGLIRLLSGKGAR</sequence>
<dbReference type="PROSITE" id="PS50222">
    <property type="entry name" value="EF_HAND_2"/>
    <property type="match status" value="3"/>
</dbReference>
<dbReference type="PANTHER" id="PTHR24349">
    <property type="entry name" value="SERINE/THREONINE-PROTEIN KINASE"/>
    <property type="match status" value="1"/>
</dbReference>
<dbReference type="Gene3D" id="1.10.238.10">
    <property type="entry name" value="EF-hand"/>
    <property type="match status" value="2"/>
</dbReference>
<comment type="catalytic activity">
    <reaction evidence="15">
        <text>L-seryl-[protein] + ATP = O-phospho-L-seryl-[protein] + ADP + H(+)</text>
        <dbReference type="Rhea" id="RHEA:17989"/>
        <dbReference type="Rhea" id="RHEA-COMP:9863"/>
        <dbReference type="Rhea" id="RHEA-COMP:11604"/>
        <dbReference type="ChEBI" id="CHEBI:15378"/>
        <dbReference type="ChEBI" id="CHEBI:29999"/>
        <dbReference type="ChEBI" id="CHEBI:30616"/>
        <dbReference type="ChEBI" id="CHEBI:83421"/>
        <dbReference type="ChEBI" id="CHEBI:456216"/>
        <dbReference type="EC" id="2.7.11.1"/>
    </reaction>
</comment>
<dbReference type="InterPro" id="IPR011992">
    <property type="entry name" value="EF-hand-dom_pair"/>
</dbReference>
<keyword evidence="6" id="KW-0808">Transferase</keyword>
<dbReference type="GO" id="GO:0005524">
    <property type="term" value="F:ATP binding"/>
    <property type="evidence" value="ECO:0007669"/>
    <property type="project" value="UniProtKB-UniRule"/>
</dbReference>
<dbReference type="SUPFAM" id="SSF56112">
    <property type="entry name" value="Protein kinase-like (PK-like)"/>
    <property type="match status" value="1"/>
</dbReference>
<dbReference type="PROSITE" id="PS00108">
    <property type="entry name" value="PROTEIN_KINASE_ST"/>
    <property type="match status" value="1"/>
</dbReference>
<dbReference type="OrthoDB" id="407410at2759"/>
<evidence type="ECO:0000259" key="18">
    <source>
        <dbReference type="PROSITE" id="PS50011"/>
    </source>
</evidence>
<dbReference type="InterPro" id="IPR002048">
    <property type="entry name" value="EF_hand_dom"/>
</dbReference>
<accession>A0A813G130</accession>
<feature type="domain" description="Protein kinase" evidence="18">
    <location>
        <begin position="93"/>
        <end position="353"/>
    </location>
</feature>
<keyword evidence="8" id="KW-0677">Repeat</keyword>
<feature type="region of interest" description="Disordered" evidence="17">
    <location>
        <begin position="1"/>
        <end position="45"/>
    </location>
</feature>
<keyword evidence="12 16" id="KW-0067">ATP-binding</keyword>
<dbReference type="InterPro" id="IPR000719">
    <property type="entry name" value="Prot_kinase_dom"/>
</dbReference>
<feature type="compositionally biased region" description="Basic and acidic residues" evidence="17">
    <location>
        <begin position="550"/>
        <end position="561"/>
    </location>
</feature>
<dbReference type="InterPro" id="IPR050205">
    <property type="entry name" value="CDPK_Ser/Thr_kinases"/>
</dbReference>
<proteinExistence type="inferred from homology"/>
<keyword evidence="11" id="KW-0106">Calcium</keyword>
<comment type="similarity">
    <text evidence="2">Belongs to the centrin family.</text>
</comment>